<dbReference type="OrthoDB" id="4898680at2759"/>
<dbReference type="GeneID" id="9226184"/>
<keyword evidence="2" id="KW-0539">Nucleus</keyword>
<dbReference type="GO" id="GO:0003677">
    <property type="term" value="F:DNA binding"/>
    <property type="evidence" value="ECO:0007669"/>
    <property type="project" value="InterPro"/>
</dbReference>
<evidence type="ECO:0000313" key="5">
    <source>
        <dbReference type="Proteomes" id="UP000002035"/>
    </source>
</evidence>
<organism evidence="4 5">
    <name type="scientific">Arthroderma otae (strain ATCC MYA-4605 / CBS 113480)</name>
    <name type="common">Microsporum canis</name>
    <dbReference type="NCBI Taxonomy" id="554155"/>
    <lineage>
        <taxon>Eukaryota</taxon>
        <taxon>Fungi</taxon>
        <taxon>Dikarya</taxon>
        <taxon>Ascomycota</taxon>
        <taxon>Pezizomycotina</taxon>
        <taxon>Eurotiomycetes</taxon>
        <taxon>Eurotiomycetidae</taxon>
        <taxon>Onygenales</taxon>
        <taxon>Arthrodermataceae</taxon>
        <taxon>Microsporum</taxon>
    </lineage>
</organism>
<protein>
    <recommendedName>
        <fullName evidence="3">Xylanolytic transcriptional activator regulatory domain-containing protein</fullName>
    </recommendedName>
</protein>
<sequence>MCLDNLAALCFPVSSFINVNLSFMILKLWRHPGVTGNCRHVNHVVYLNSDVIILPRSNQITNEDNGLFEHSLDLGLPSSSSSALITTISDKRRIEIGAQILSLLDNLSFYGDVLERRFTLFEGWLFGPQITRETLQRLKFSYNDAIRGSRPDNTHAHLLEWSKTIFRNTATPIKTYPEMEFPEYVSIIAPRWETIGLIFALLGTATYHIQLDDTVLQDDESLEKRKQDLRATAVAVSDMCLQFCNTVAAISDPLCWATMQHTSFMVEMHGSTDHRTWQRLGDVTTLVFALGLHRRELDEQAPFFLTEIRKRAMIAAYSMDKMLATFLKRPPRICRQYCHFHTPLHIHWQDLLGDASIRDAAIKRLDTNGWDSRGDLESAKPRVSMLVSIIREMILEISFSHEVDNLEYKVEEIRHESNQMRLSLPPFLQWSPANKNPLATSLHLEFLYQNFLLYQTLTKRTGSISNSLTDTAHQILTLVLDTVSKQTQTGTVNHFTIYDLCYIGLPAAGVLSKELLRCSQEPTRISMRETSLLRSEIIQRLSVFAAQIETFFPNREGDYDTCMKGRVFIRQVLDAVLIPSTAATCAPEHEVTREDEDALALPKKGDRKLSMPTSPNLFLQPETRKITEDQLIVEEKCIEIEMKQLNNRSVLSNEQWEVLIAIHKTLLRLHHDSAP</sequence>
<dbReference type="CDD" id="cd12148">
    <property type="entry name" value="fungal_TF_MHR"/>
    <property type="match status" value="1"/>
</dbReference>
<dbReference type="AlphaFoldDB" id="C5FMV2"/>
<dbReference type="STRING" id="554155.C5FMV2"/>
<dbReference type="EMBL" id="DS995704">
    <property type="protein sequence ID" value="EEQ31188.1"/>
    <property type="molecule type" value="Genomic_DNA"/>
</dbReference>
<proteinExistence type="predicted"/>
<dbReference type="GO" id="GO:0005634">
    <property type="term" value="C:nucleus"/>
    <property type="evidence" value="ECO:0007669"/>
    <property type="project" value="UniProtKB-SubCell"/>
</dbReference>
<comment type="subcellular location">
    <subcellularLocation>
        <location evidence="1">Nucleus</location>
    </subcellularLocation>
</comment>
<dbReference type="InterPro" id="IPR050613">
    <property type="entry name" value="Sec_Metabolite_Reg"/>
</dbReference>
<keyword evidence="5" id="KW-1185">Reference proteome</keyword>
<dbReference type="RefSeq" id="XP_002846270.1">
    <property type="nucleotide sequence ID" value="XM_002846224.1"/>
</dbReference>
<feature type="domain" description="Xylanolytic transcriptional activator regulatory" evidence="3">
    <location>
        <begin position="277"/>
        <end position="333"/>
    </location>
</feature>
<dbReference type="GO" id="GO:0008270">
    <property type="term" value="F:zinc ion binding"/>
    <property type="evidence" value="ECO:0007669"/>
    <property type="project" value="InterPro"/>
</dbReference>
<evidence type="ECO:0000259" key="3">
    <source>
        <dbReference type="Pfam" id="PF04082"/>
    </source>
</evidence>
<dbReference type="GO" id="GO:0006351">
    <property type="term" value="P:DNA-templated transcription"/>
    <property type="evidence" value="ECO:0007669"/>
    <property type="project" value="InterPro"/>
</dbReference>
<dbReference type="eggNOG" id="ENOG502SI1U">
    <property type="taxonomic scope" value="Eukaryota"/>
</dbReference>
<dbReference type="OMA" id="FDWEQEI"/>
<gene>
    <name evidence="4" type="ORF">MCYG_04007</name>
</gene>
<dbReference type="InterPro" id="IPR007219">
    <property type="entry name" value="XnlR_reg_dom"/>
</dbReference>
<evidence type="ECO:0000256" key="1">
    <source>
        <dbReference type="ARBA" id="ARBA00004123"/>
    </source>
</evidence>
<evidence type="ECO:0000313" key="4">
    <source>
        <dbReference type="EMBL" id="EEQ31188.1"/>
    </source>
</evidence>
<dbReference type="PANTHER" id="PTHR31001:SF53">
    <property type="entry name" value="ZN(II)2CYS6 TRANSCRIPTION FACTOR (EUROFUNG)"/>
    <property type="match status" value="1"/>
</dbReference>
<evidence type="ECO:0000256" key="2">
    <source>
        <dbReference type="ARBA" id="ARBA00023242"/>
    </source>
</evidence>
<dbReference type="VEuPathDB" id="FungiDB:MCYG_04007"/>
<dbReference type="Proteomes" id="UP000002035">
    <property type="component" value="Unassembled WGS sequence"/>
</dbReference>
<reference evidence="5" key="1">
    <citation type="journal article" date="2012" name="MBio">
        <title>Comparative genome analysis of Trichophyton rubrum and related dermatophytes reveals candidate genes involved in infection.</title>
        <authorList>
            <person name="Martinez D.A."/>
            <person name="Oliver B.G."/>
            <person name="Graeser Y."/>
            <person name="Goldberg J.M."/>
            <person name="Li W."/>
            <person name="Martinez-Rossi N.M."/>
            <person name="Monod M."/>
            <person name="Shelest E."/>
            <person name="Barton R.C."/>
            <person name="Birch E."/>
            <person name="Brakhage A.A."/>
            <person name="Chen Z."/>
            <person name="Gurr S.J."/>
            <person name="Heiman D."/>
            <person name="Heitman J."/>
            <person name="Kosti I."/>
            <person name="Rossi A."/>
            <person name="Saif S."/>
            <person name="Samalova M."/>
            <person name="Saunders C.W."/>
            <person name="Shea T."/>
            <person name="Summerbell R.C."/>
            <person name="Xu J."/>
            <person name="Young S."/>
            <person name="Zeng Q."/>
            <person name="Birren B.W."/>
            <person name="Cuomo C.A."/>
            <person name="White T.C."/>
        </authorList>
    </citation>
    <scope>NUCLEOTIDE SEQUENCE [LARGE SCALE GENOMIC DNA]</scope>
    <source>
        <strain evidence="5">ATCC MYA-4605 / CBS 113480</strain>
    </source>
</reference>
<dbReference type="PANTHER" id="PTHR31001">
    <property type="entry name" value="UNCHARACTERIZED TRANSCRIPTIONAL REGULATORY PROTEIN"/>
    <property type="match status" value="1"/>
</dbReference>
<dbReference type="Pfam" id="PF04082">
    <property type="entry name" value="Fungal_trans"/>
    <property type="match status" value="1"/>
</dbReference>
<accession>C5FMV2</accession>
<dbReference type="HOGENOM" id="CLU_013296_0_0_1"/>
<name>C5FMV2_ARTOC</name>